<organism evidence="1 2">
    <name type="scientific">Ambrosiozyma monospora</name>
    <name type="common">Yeast</name>
    <name type="synonym">Endomycopsis monosporus</name>
    <dbReference type="NCBI Taxonomy" id="43982"/>
    <lineage>
        <taxon>Eukaryota</taxon>
        <taxon>Fungi</taxon>
        <taxon>Dikarya</taxon>
        <taxon>Ascomycota</taxon>
        <taxon>Saccharomycotina</taxon>
        <taxon>Pichiomycetes</taxon>
        <taxon>Pichiales</taxon>
        <taxon>Pichiaceae</taxon>
        <taxon>Ambrosiozyma</taxon>
    </lineage>
</organism>
<name>A0ACB5TC54_AMBMO</name>
<evidence type="ECO:0000313" key="1">
    <source>
        <dbReference type="EMBL" id="GME85059.1"/>
    </source>
</evidence>
<comment type="caution">
    <text evidence="1">The sequence shown here is derived from an EMBL/GenBank/DDBJ whole genome shotgun (WGS) entry which is preliminary data.</text>
</comment>
<dbReference type="EMBL" id="BSXS01006078">
    <property type="protein sequence ID" value="GME85059.1"/>
    <property type="molecule type" value="Genomic_DNA"/>
</dbReference>
<dbReference type="Proteomes" id="UP001165064">
    <property type="component" value="Unassembled WGS sequence"/>
</dbReference>
<proteinExistence type="predicted"/>
<sequence length="162" mass="17673">MSQVFTIEQTQHKPAAAESKKQSELSKTATRMFGLIYYSLPFYVMTSAEAICTYITICLFSIIGFMVTTHYVLPWVGSFLQILIQTQHSQRLIGGCMNLLNEKIAPADGGFNIVACLELINALFASRLVGMDGPAASDSGLVSSPAVEMVSSMFSNFTSHDL</sequence>
<evidence type="ECO:0000313" key="2">
    <source>
        <dbReference type="Proteomes" id="UP001165064"/>
    </source>
</evidence>
<reference evidence="1" key="1">
    <citation type="submission" date="2023-04" db="EMBL/GenBank/DDBJ databases">
        <title>Ambrosiozyma monospora NBRC 10751.</title>
        <authorList>
            <person name="Ichikawa N."/>
            <person name="Sato H."/>
            <person name="Tonouchi N."/>
        </authorList>
    </citation>
    <scope>NUCLEOTIDE SEQUENCE</scope>
    <source>
        <strain evidence="1">NBRC 10751</strain>
    </source>
</reference>
<keyword evidence="2" id="KW-1185">Reference proteome</keyword>
<protein>
    <submittedName>
        <fullName evidence="1">Unnamed protein product</fullName>
    </submittedName>
</protein>
<gene>
    <name evidence="1" type="ORF">Amon02_000733300</name>
</gene>
<accession>A0ACB5TC54</accession>